<evidence type="ECO:0000256" key="10">
    <source>
        <dbReference type="PIRSR" id="PIRSR005096-2"/>
    </source>
</evidence>
<evidence type="ECO:0000256" key="3">
    <source>
        <dbReference type="ARBA" id="ARBA00006206"/>
    </source>
</evidence>
<feature type="binding site" evidence="11">
    <location>
        <begin position="224"/>
        <end position="226"/>
    </location>
    <ligand>
        <name>beta-D-galactose</name>
        <dbReference type="ChEBI" id="CHEBI:27667"/>
    </ligand>
</feature>
<reference evidence="13 14" key="1">
    <citation type="journal article" date="2016" name="Genome Announc.">
        <title>Draft Genome Sequence of Planomonospora sphaerica JCM9374, a Rare Actinomycete.</title>
        <authorList>
            <person name="Dohra H."/>
            <person name="Suzuki T."/>
            <person name="Inoue Y."/>
            <person name="Kodani S."/>
        </authorList>
    </citation>
    <scope>NUCLEOTIDE SEQUENCE [LARGE SCALE GENOMIC DNA]</scope>
    <source>
        <strain evidence="13 14">JCM 9374</strain>
    </source>
</reference>
<dbReference type="InterPro" id="IPR011013">
    <property type="entry name" value="Gal_mutarotase_sf_dom"/>
</dbReference>
<feature type="binding site" evidence="10">
    <location>
        <position position="286"/>
    </location>
    <ligand>
        <name>beta-D-galactose</name>
        <dbReference type="ChEBI" id="CHEBI:27667"/>
    </ligand>
</feature>
<dbReference type="PANTHER" id="PTHR10091:SF0">
    <property type="entry name" value="GALACTOSE MUTAROTASE"/>
    <property type="match status" value="1"/>
</dbReference>
<sequence length="375" mass="39936">MAVDPLLKAGSRAIACVTVPRAGRPHPGADEPAFQGTDAESEPTVRSETTTPAAPEVARFGTTPAGEAVDRHVLSNGRLRVGVLTLGAIIQSIELPDGTDVVLGLPTVADYLTRSRYFGAVVGRYGNRIAGGRFTLDGAEHRLPLNNNGHSLHGGETGFDKRVWRPEADGGRSVRLVLVSADGEEGYPGTLTASVTYTLTDLDELRIDYRATTDAPTVLNLTNHSYFNLAGSGGVLGHVVTIEADHYLPVDEGKIPLPGAPAPVAGTPYDFTRPAAVGARLEGCYDHCYVLRPGGTMRVEEPVSGRVMEVTTSEPGVQFYTGHMLDGVATPYGRHAGLCLETQHFPDSPNRPDYPSTVLRPGEEYASTTVYRFTG</sequence>
<evidence type="ECO:0000256" key="8">
    <source>
        <dbReference type="PIRNR" id="PIRNR005096"/>
    </source>
</evidence>
<comment type="similarity">
    <text evidence="3 8">Belongs to the aldose epimerase family.</text>
</comment>
<feature type="active site" description="Proton donor" evidence="9">
    <location>
        <position position="224"/>
    </location>
</feature>
<feature type="binding site" evidence="11">
    <location>
        <begin position="127"/>
        <end position="128"/>
    </location>
    <ligand>
        <name>beta-D-galactose</name>
        <dbReference type="ChEBI" id="CHEBI:27667"/>
    </ligand>
</feature>
<dbReference type="UniPathway" id="UPA00242"/>
<dbReference type="PROSITE" id="PS00545">
    <property type="entry name" value="ALDOSE_1_EPIMERASE"/>
    <property type="match status" value="1"/>
</dbReference>
<dbReference type="InterPro" id="IPR047215">
    <property type="entry name" value="Galactose_mutarotase-like"/>
</dbReference>
<comment type="pathway">
    <text evidence="2 8">Carbohydrate metabolism; hexose metabolism.</text>
</comment>
<dbReference type="GO" id="GO:0033499">
    <property type="term" value="P:galactose catabolic process via UDP-galactose, Leloir pathway"/>
    <property type="evidence" value="ECO:0007669"/>
    <property type="project" value="TreeGrafter"/>
</dbReference>
<dbReference type="CDD" id="cd09019">
    <property type="entry name" value="galactose_mutarotase_like"/>
    <property type="match status" value="1"/>
</dbReference>
<dbReference type="Proteomes" id="UP000077701">
    <property type="component" value="Unassembled WGS sequence"/>
</dbReference>
<dbReference type="Pfam" id="PF01263">
    <property type="entry name" value="Aldose_epim"/>
    <property type="match status" value="1"/>
</dbReference>
<keyword evidence="7 8" id="KW-0119">Carbohydrate metabolism</keyword>
<evidence type="ECO:0000256" key="1">
    <source>
        <dbReference type="ARBA" id="ARBA00001614"/>
    </source>
</evidence>
<dbReference type="InterPro" id="IPR008183">
    <property type="entry name" value="Aldose_1/G6P_1-epimerase"/>
</dbReference>
<dbReference type="PANTHER" id="PTHR10091">
    <property type="entry name" value="ALDOSE-1-EPIMERASE"/>
    <property type="match status" value="1"/>
</dbReference>
<dbReference type="GO" id="GO:0004034">
    <property type="term" value="F:aldose 1-epimerase activity"/>
    <property type="evidence" value="ECO:0007669"/>
    <property type="project" value="UniProtKB-EC"/>
</dbReference>
<dbReference type="OrthoDB" id="9779408at2"/>
<accession>A0A171C9G5</accession>
<dbReference type="STRING" id="161355.PS9374_01981"/>
<evidence type="ECO:0000256" key="4">
    <source>
        <dbReference type="ARBA" id="ARBA00013185"/>
    </source>
</evidence>
<name>A0A171C9G5_9ACTN</name>
<evidence type="ECO:0000256" key="6">
    <source>
        <dbReference type="ARBA" id="ARBA00023235"/>
    </source>
</evidence>
<dbReference type="InterPro" id="IPR014718">
    <property type="entry name" value="GH-type_carb-bd"/>
</dbReference>
<evidence type="ECO:0000256" key="12">
    <source>
        <dbReference type="SAM" id="MobiDB-lite"/>
    </source>
</evidence>
<evidence type="ECO:0000256" key="9">
    <source>
        <dbReference type="PIRSR" id="PIRSR005096-1"/>
    </source>
</evidence>
<dbReference type="AlphaFoldDB" id="A0A171C9G5"/>
<proteinExistence type="inferred from homology"/>
<reference evidence="14" key="2">
    <citation type="submission" date="2016-04" db="EMBL/GenBank/DDBJ databases">
        <title>Planomonospora sphaerica JCM9374 whole genome shotgun sequence.</title>
        <authorList>
            <person name="Suzuki T."/>
            <person name="Dohra H."/>
            <person name="Kodani S."/>
        </authorList>
    </citation>
    <scope>NUCLEOTIDE SEQUENCE [LARGE SCALE GENOMIC DNA]</scope>
    <source>
        <strain evidence="14">JCM 9374</strain>
    </source>
</reference>
<dbReference type="EMBL" id="BDCX01000004">
    <property type="protein sequence ID" value="GAT66332.1"/>
    <property type="molecule type" value="Genomic_DNA"/>
</dbReference>
<evidence type="ECO:0000256" key="5">
    <source>
        <dbReference type="ARBA" id="ARBA00014165"/>
    </source>
</evidence>
<feature type="region of interest" description="Disordered" evidence="12">
    <location>
        <begin position="21"/>
        <end position="51"/>
    </location>
</feature>
<dbReference type="GO" id="GO:0030246">
    <property type="term" value="F:carbohydrate binding"/>
    <property type="evidence" value="ECO:0007669"/>
    <property type="project" value="InterPro"/>
</dbReference>
<dbReference type="InterPro" id="IPR018052">
    <property type="entry name" value="Ald1_epimerase_CS"/>
</dbReference>
<dbReference type="GO" id="GO:0005737">
    <property type="term" value="C:cytoplasm"/>
    <property type="evidence" value="ECO:0007669"/>
    <property type="project" value="TreeGrafter"/>
</dbReference>
<dbReference type="EC" id="5.1.3.3" evidence="4 8"/>
<evidence type="ECO:0000256" key="11">
    <source>
        <dbReference type="PIRSR" id="PIRSR005096-3"/>
    </source>
</evidence>
<comment type="caution">
    <text evidence="13">The sequence shown here is derived from an EMBL/GenBank/DDBJ whole genome shotgun (WGS) entry which is preliminary data.</text>
</comment>
<evidence type="ECO:0000256" key="2">
    <source>
        <dbReference type="ARBA" id="ARBA00005028"/>
    </source>
</evidence>
<evidence type="ECO:0000313" key="13">
    <source>
        <dbReference type="EMBL" id="GAT66332.1"/>
    </source>
</evidence>
<gene>
    <name evidence="13" type="ORF">PS9374_01981</name>
</gene>
<dbReference type="SUPFAM" id="SSF74650">
    <property type="entry name" value="Galactose mutarotase-like"/>
    <property type="match status" value="1"/>
</dbReference>
<evidence type="ECO:0000256" key="7">
    <source>
        <dbReference type="ARBA" id="ARBA00023277"/>
    </source>
</evidence>
<protein>
    <recommendedName>
        <fullName evidence="5 8">Aldose 1-epimerase</fullName>
        <ecNumber evidence="4 8">5.1.3.3</ecNumber>
    </recommendedName>
</protein>
<keyword evidence="14" id="KW-1185">Reference proteome</keyword>
<dbReference type="GO" id="GO:0006006">
    <property type="term" value="P:glucose metabolic process"/>
    <property type="evidence" value="ECO:0007669"/>
    <property type="project" value="TreeGrafter"/>
</dbReference>
<dbReference type="Gene3D" id="2.70.98.10">
    <property type="match status" value="1"/>
</dbReference>
<evidence type="ECO:0000313" key="14">
    <source>
        <dbReference type="Proteomes" id="UP000077701"/>
    </source>
</evidence>
<feature type="active site" description="Proton acceptor" evidence="9">
    <location>
        <position position="341"/>
    </location>
</feature>
<dbReference type="PIRSF" id="PIRSF005096">
    <property type="entry name" value="GALM"/>
    <property type="match status" value="1"/>
</dbReference>
<organism evidence="13 14">
    <name type="scientific">Planomonospora sphaerica</name>
    <dbReference type="NCBI Taxonomy" id="161355"/>
    <lineage>
        <taxon>Bacteria</taxon>
        <taxon>Bacillati</taxon>
        <taxon>Actinomycetota</taxon>
        <taxon>Actinomycetes</taxon>
        <taxon>Streptosporangiales</taxon>
        <taxon>Streptosporangiaceae</taxon>
        <taxon>Planomonospora</taxon>
    </lineage>
</organism>
<dbReference type="InterPro" id="IPR015443">
    <property type="entry name" value="Aldose_1-epimerase"/>
</dbReference>
<comment type="catalytic activity">
    <reaction evidence="1 8">
        <text>alpha-D-glucose = beta-D-glucose</text>
        <dbReference type="Rhea" id="RHEA:10264"/>
        <dbReference type="ChEBI" id="CHEBI:15903"/>
        <dbReference type="ChEBI" id="CHEBI:17925"/>
        <dbReference type="EC" id="5.1.3.3"/>
    </reaction>
</comment>
<keyword evidence="6 8" id="KW-0413">Isomerase</keyword>
<dbReference type="NCBIfam" id="NF008277">
    <property type="entry name" value="PRK11055.1"/>
    <property type="match status" value="1"/>
</dbReference>